<evidence type="ECO:0000256" key="2">
    <source>
        <dbReference type="ARBA" id="ARBA00022748"/>
    </source>
</evidence>
<dbReference type="InterPro" id="IPR025380">
    <property type="entry name" value="DUF4369"/>
</dbReference>
<dbReference type="Pfam" id="PF00578">
    <property type="entry name" value="AhpC-TSA"/>
    <property type="match status" value="1"/>
</dbReference>
<dbReference type="RefSeq" id="WP_133229623.1">
    <property type="nucleotide sequence ID" value="NZ_SOZE01000001.1"/>
</dbReference>
<protein>
    <submittedName>
        <fullName evidence="7">AhpC/TSA family protein</fullName>
    </submittedName>
</protein>
<reference evidence="7 8" key="1">
    <citation type="journal article" date="2017" name="Int. J. Syst. Evol. Microbiol.">
        <title>Mucilaginibacterpsychrotolerans sp. nov., isolated from peatlands.</title>
        <authorList>
            <person name="Deng Y."/>
            <person name="Shen L."/>
            <person name="Xu B."/>
            <person name="Liu Y."/>
            <person name="Gu Z."/>
            <person name="Liu H."/>
            <person name="Zhou Y."/>
        </authorList>
    </citation>
    <scope>NUCLEOTIDE SEQUENCE [LARGE SCALE GENOMIC DNA]</scope>
    <source>
        <strain evidence="7 8">NH7-4</strain>
    </source>
</reference>
<keyword evidence="3" id="KW-1015">Disulfide bond</keyword>
<evidence type="ECO:0000256" key="3">
    <source>
        <dbReference type="ARBA" id="ARBA00023157"/>
    </source>
</evidence>
<dbReference type="EMBL" id="SOZE01000001">
    <property type="protein sequence ID" value="TFF40843.1"/>
    <property type="molecule type" value="Genomic_DNA"/>
</dbReference>
<evidence type="ECO:0000313" key="7">
    <source>
        <dbReference type="EMBL" id="TFF40843.1"/>
    </source>
</evidence>
<dbReference type="Gene3D" id="3.40.30.10">
    <property type="entry name" value="Glutaredoxin"/>
    <property type="match status" value="1"/>
</dbReference>
<proteinExistence type="predicted"/>
<feature type="domain" description="Thioredoxin" evidence="6">
    <location>
        <begin position="218"/>
        <end position="369"/>
    </location>
</feature>
<organism evidence="7 8">
    <name type="scientific">Mucilaginibacter psychrotolerans</name>
    <dbReference type="NCBI Taxonomy" id="1524096"/>
    <lineage>
        <taxon>Bacteria</taxon>
        <taxon>Pseudomonadati</taxon>
        <taxon>Bacteroidota</taxon>
        <taxon>Sphingobacteriia</taxon>
        <taxon>Sphingobacteriales</taxon>
        <taxon>Sphingobacteriaceae</taxon>
        <taxon>Mucilaginibacter</taxon>
    </lineage>
</organism>
<dbReference type="PANTHER" id="PTHR42852">
    <property type="entry name" value="THIOL:DISULFIDE INTERCHANGE PROTEIN DSBE"/>
    <property type="match status" value="1"/>
</dbReference>
<dbReference type="PROSITE" id="PS51352">
    <property type="entry name" value="THIOREDOXIN_2"/>
    <property type="match status" value="1"/>
</dbReference>
<keyword evidence="8" id="KW-1185">Reference proteome</keyword>
<evidence type="ECO:0000259" key="6">
    <source>
        <dbReference type="PROSITE" id="PS51352"/>
    </source>
</evidence>
<sequence>MKNCLSLLFAFFLFNCAAFAQTQKPSDNFELHGTLSHSKTRVLWLRYRLSNEKQVAFKALVKKGSFTFKGYIPSPLYAEFYFDYLPQPNRGLGLNPIFLSSGKMSVSLVENEAEKTKITGSAMQDDWDKLQLQKAPLQKEVNLNDWNKIQAEEKQIDYKFIVAHPNSYLSPYLIDYYFDGQELRLDSASNFYKSLTAEVKSSFAAKILAAKISKHQASAAGGIAPLFSIKDIHGKILSLKSFRDKNYVLVYFWASWCFYKGNESAFLKSCYSRYHTQGLEIVGISQDIFMKEWKNKVHSKGLGSWYNIRTIPGGGRLEETYNIKSMPPMVLVLIDKEGKIMGRYFGEHPDWIHKTDNEGTLDDLDRMLAKTFGL</sequence>
<comment type="subcellular location">
    <subcellularLocation>
        <location evidence="1">Cell envelope</location>
    </subcellularLocation>
</comment>
<dbReference type="PANTHER" id="PTHR42852:SF6">
    <property type="entry name" value="THIOL:DISULFIDE INTERCHANGE PROTEIN DSBE"/>
    <property type="match status" value="1"/>
</dbReference>
<keyword evidence="5" id="KW-0732">Signal</keyword>
<dbReference type="GO" id="GO:0016491">
    <property type="term" value="F:oxidoreductase activity"/>
    <property type="evidence" value="ECO:0007669"/>
    <property type="project" value="InterPro"/>
</dbReference>
<dbReference type="CDD" id="cd02966">
    <property type="entry name" value="TlpA_like_family"/>
    <property type="match status" value="1"/>
</dbReference>
<dbReference type="GO" id="GO:0030313">
    <property type="term" value="C:cell envelope"/>
    <property type="evidence" value="ECO:0007669"/>
    <property type="project" value="UniProtKB-SubCell"/>
</dbReference>
<dbReference type="InterPro" id="IPR000866">
    <property type="entry name" value="AhpC/TSA"/>
</dbReference>
<evidence type="ECO:0000313" key="8">
    <source>
        <dbReference type="Proteomes" id="UP000297540"/>
    </source>
</evidence>
<dbReference type="AlphaFoldDB" id="A0A4Y8SP54"/>
<gene>
    <name evidence="7" type="ORF">E2R66_01305</name>
</gene>
<dbReference type="InterPro" id="IPR050553">
    <property type="entry name" value="Thioredoxin_ResA/DsbE_sf"/>
</dbReference>
<name>A0A4Y8SP54_9SPHI</name>
<evidence type="ECO:0000256" key="4">
    <source>
        <dbReference type="ARBA" id="ARBA00023284"/>
    </source>
</evidence>
<dbReference type="Pfam" id="PF14289">
    <property type="entry name" value="DUF4369"/>
    <property type="match status" value="1"/>
</dbReference>
<dbReference type="OrthoDB" id="750178at2"/>
<keyword evidence="4" id="KW-0676">Redox-active center</keyword>
<evidence type="ECO:0000256" key="1">
    <source>
        <dbReference type="ARBA" id="ARBA00004196"/>
    </source>
</evidence>
<evidence type="ECO:0000256" key="5">
    <source>
        <dbReference type="SAM" id="SignalP"/>
    </source>
</evidence>
<keyword evidence="2" id="KW-0201">Cytochrome c-type biogenesis</keyword>
<dbReference type="InterPro" id="IPR036249">
    <property type="entry name" value="Thioredoxin-like_sf"/>
</dbReference>
<feature type="signal peptide" evidence="5">
    <location>
        <begin position="1"/>
        <end position="20"/>
    </location>
</feature>
<dbReference type="SUPFAM" id="SSF52833">
    <property type="entry name" value="Thioredoxin-like"/>
    <property type="match status" value="1"/>
</dbReference>
<dbReference type="GO" id="GO:0017004">
    <property type="term" value="P:cytochrome complex assembly"/>
    <property type="evidence" value="ECO:0007669"/>
    <property type="project" value="UniProtKB-KW"/>
</dbReference>
<comment type="caution">
    <text evidence="7">The sequence shown here is derived from an EMBL/GenBank/DDBJ whole genome shotgun (WGS) entry which is preliminary data.</text>
</comment>
<dbReference type="GO" id="GO:0016209">
    <property type="term" value="F:antioxidant activity"/>
    <property type="evidence" value="ECO:0007669"/>
    <property type="project" value="InterPro"/>
</dbReference>
<dbReference type="Proteomes" id="UP000297540">
    <property type="component" value="Unassembled WGS sequence"/>
</dbReference>
<feature type="chain" id="PRO_5021378620" evidence="5">
    <location>
        <begin position="21"/>
        <end position="374"/>
    </location>
</feature>
<accession>A0A4Y8SP54</accession>
<dbReference type="InterPro" id="IPR013766">
    <property type="entry name" value="Thioredoxin_domain"/>
</dbReference>